<comment type="similarity">
    <text evidence="2">Belongs to the ARMET family.</text>
</comment>
<evidence type="ECO:0000256" key="6">
    <source>
        <dbReference type="ARBA" id="ARBA00023157"/>
    </source>
</evidence>
<dbReference type="InterPro" id="IPR045332">
    <property type="entry name" value="ARMET_N"/>
</dbReference>
<dbReference type="GO" id="GO:0071542">
    <property type="term" value="P:dopaminergic neuron differentiation"/>
    <property type="evidence" value="ECO:0007669"/>
    <property type="project" value="TreeGrafter"/>
</dbReference>
<dbReference type="EMBL" id="CAAALY010098514">
    <property type="protein sequence ID" value="VEL28891.1"/>
    <property type="molecule type" value="Genomic_DNA"/>
</dbReference>
<evidence type="ECO:0000256" key="2">
    <source>
        <dbReference type="ARBA" id="ARBA00005617"/>
    </source>
</evidence>
<dbReference type="Proteomes" id="UP000784294">
    <property type="component" value="Unassembled WGS sequence"/>
</dbReference>
<sequence length="132" mass="15047">MIADMSSEELSKMEKVDAKFKDMCRSSKGKDNTLCYYVGGLETSATYIVNELTRPLSWGMPAEKVCEKLKRVIDLKTLNFAKAKVKELKIILEGWGESCKGCVEKSDFIRLIKERMPAHDPEAYRQLFATEL</sequence>
<keyword evidence="4" id="KW-0964">Secreted</keyword>
<dbReference type="PANTHER" id="PTHR12990">
    <property type="entry name" value="ARMET-LIKE PROTEIN"/>
    <property type="match status" value="1"/>
</dbReference>
<keyword evidence="6" id="KW-1015">Disulfide bond</keyword>
<dbReference type="InterPro" id="IPR045333">
    <property type="entry name" value="ARMET-like"/>
</dbReference>
<name>A0A3S5APN8_9PLAT</name>
<organism evidence="10 11">
    <name type="scientific">Protopolystoma xenopodis</name>
    <dbReference type="NCBI Taxonomy" id="117903"/>
    <lineage>
        <taxon>Eukaryota</taxon>
        <taxon>Metazoa</taxon>
        <taxon>Spiralia</taxon>
        <taxon>Lophotrochozoa</taxon>
        <taxon>Platyhelminthes</taxon>
        <taxon>Monogenea</taxon>
        <taxon>Polyopisthocotylea</taxon>
        <taxon>Polystomatidea</taxon>
        <taxon>Polystomatidae</taxon>
        <taxon>Protopolystoma</taxon>
    </lineage>
</organism>
<evidence type="ECO:0000259" key="8">
    <source>
        <dbReference type="Pfam" id="PF10208"/>
    </source>
</evidence>
<reference evidence="10" key="1">
    <citation type="submission" date="2018-11" db="EMBL/GenBank/DDBJ databases">
        <authorList>
            <consortium name="Pathogen Informatics"/>
        </authorList>
    </citation>
    <scope>NUCLEOTIDE SEQUENCE</scope>
</reference>
<keyword evidence="5" id="KW-0732">Signal</keyword>
<dbReference type="Pfam" id="PF20145">
    <property type="entry name" value="ARMET_N"/>
    <property type="match status" value="1"/>
</dbReference>
<evidence type="ECO:0000256" key="7">
    <source>
        <dbReference type="ARBA" id="ARBA00032923"/>
    </source>
</evidence>
<dbReference type="GO" id="GO:0005783">
    <property type="term" value="C:endoplasmic reticulum"/>
    <property type="evidence" value="ECO:0007669"/>
    <property type="project" value="TreeGrafter"/>
</dbReference>
<feature type="domain" description="ARMET N-terminal" evidence="9">
    <location>
        <begin position="3"/>
        <end position="72"/>
    </location>
</feature>
<dbReference type="PANTHER" id="PTHR12990:SF5">
    <property type="entry name" value="MESENCEPHALIC ASTROCYTE-DERIVED NEUROTROPHIC FACTOR HOMOLOG"/>
    <property type="match status" value="1"/>
</dbReference>
<evidence type="ECO:0000259" key="9">
    <source>
        <dbReference type="Pfam" id="PF20145"/>
    </source>
</evidence>
<dbReference type="Gene3D" id="1.10.225.10">
    <property type="entry name" value="Saposin-like"/>
    <property type="match status" value="1"/>
</dbReference>
<comment type="caution">
    <text evidence="10">The sequence shown here is derived from an EMBL/GenBank/DDBJ whole genome shotgun (WGS) entry which is preliminary data.</text>
</comment>
<protein>
    <recommendedName>
        <fullName evidence="3">Mesencephalic astrocyte-derived neurotrophic factor homolog</fullName>
    </recommendedName>
    <alternativeName>
        <fullName evidence="7">MANF/CDNF-like protein</fullName>
    </alternativeName>
</protein>
<comment type="subcellular location">
    <subcellularLocation>
        <location evidence="1">Secreted</location>
    </subcellularLocation>
</comment>
<dbReference type="Gene3D" id="1.10.720.30">
    <property type="entry name" value="SAP domain"/>
    <property type="match status" value="1"/>
</dbReference>
<proteinExistence type="inferred from homology"/>
<gene>
    <name evidence="10" type="ORF">PXEA_LOCUS22331</name>
</gene>
<feature type="domain" description="ARMET C-terminal" evidence="8">
    <location>
        <begin position="77"/>
        <end position="119"/>
    </location>
</feature>
<evidence type="ECO:0000256" key="1">
    <source>
        <dbReference type="ARBA" id="ARBA00004613"/>
    </source>
</evidence>
<dbReference type="OrthoDB" id="5597848at2759"/>
<evidence type="ECO:0000313" key="10">
    <source>
        <dbReference type="EMBL" id="VEL28891.1"/>
    </source>
</evidence>
<dbReference type="AlphaFoldDB" id="A0A3S5APN8"/>
<keyword evidence="11" id="KW-1185">Reference proteome</keyword>
<dbReference type="Pfam" id="PF10208">
    <property type="entry name" value="ARMET_C"/>
    <property type="match status" value="1"/>
</dbReference>
<evidence type="ECO:0000256" key="4">
    <source>
        <dbReference type="ARBA" id="ARBA00022525"/>
    </source>
</evidence>
<dbReference type="InterPro" id="IPR019345">
    <property type="entry name" value="ARMET_C"/>
</dbReference>
<dbReference type="SUPFAM" id="SSF68906">
    <property type="entry name" value="SAP domain"/>
    <property type="match status" value="1"/>
</dbReference>
<dbReference type="InterPro" id="IPR036361">
    <property type="entry name" value="SAP_dom_sf"/>
</dbReference>
<evidence type="ECO:0000313" key="11">
    <source>
        <dbReference type="Proteomes" id="UP000784294"/>
    </source>
</evidence>
<dbReference type="GO" id="GO:0005615">
    <property type="term" value="C:extracellular space"/>
    <property type="evidence" value="ECO:0007669"/>
    <property type="project" value="TreeGrafter"/>
</dbReference>
<dbReference type="GO" id="GO:0031175">
    <property type="term" value="P:neuron projection development"/>
    <property type="evidence" value="ECO:0007669"/>
    <property type="project" value="TreeGrafter"/>
</dbReference>
<evidence type="ECO:0000256" key="5">
    <source>
        <dbReference type="ARBA" id="ARBA00022729"/>
    </source>
</evidence>
<accession>A0A3S5APN8</accession>
<evidence type="ECO:0000256" key="3">
    <source>
        <dbReference type="ARBA" id="ARBA00014267"/>
    </source>
</evidence>